<sequence>MKHIPIARMAVAATLLSATAFNAAAQQDNSAVLQRLATLEARVAALEGPSSNGTQGAAEAWQDPEKWKRLRKGMTEQEVRDLLGKPTTGNRNNQAASQTLTIMAYANGLQIGQVNLLNGHVSSWNEPLF</sequence>
<gene>
    <name evidence="3" type="ORF">ABB22_01215</name>
</gene>
<reference evidence="3 4" key="1">
    <citation type="submission" date="2015-05" db="EMBL/GenBank/DDBJ databases">
        <title>Genome sequencing and analysis of members of genus Stenotrophomonas.</title>
        <authorList>
            <person name="Patil P.P."/>
            <person name="Midha S."/>
            <person name="Patil P.B."/>
        </authorList>
    </citation>
    <scope>NUCLEOTIDE SEQUENCE [LARGE SCALE GENOMIC DNA]</scope>
    <source>
        <strain evidence="3 4">DSM 12575</strain>
    </source>
</reference>
<protein>
    <submittedName>
        <fullName evidence="3">Uncharacterized protein</fullName>
    </submittedName>
</protein>
<evidence type="ECO:0000256" key="2">
    <source>
        <dbReference type="SAM" id="SignalP"/>
    </source>
</evidence>
<feature type="signal peptide" evidence="2">
    <location>
        <begin position="1"/>
        <end position="25"/>
    </location>
</feature>
<dbReference type="InterPro" id="IPR037873">
    <property type="entry name" value="BamE-like"/>
</dbReference>
<name>A0ABR5NP33_9GAMM</name>
<evidence type="ECO:0000256" key="1">
    <source>
        <dbReference type="ARBA" id="ARBA00022729"/>
    </source>
</evidence>
<organism evidence="3 4">
    <name type="scientific">Stenotrophomonas nitritireducens</name>
    <dbReference type="NCBI Taxonomy" id="83617"/>
    <lineage>
        <taxon>Bacteria</taxon>
        <taxon>Pseudomonadati</taxon>
        <taxon>Pseudomonadota</taxon>
        <taxon>Gammaproteobacteria</taxon>
        <taxon>Lysobacterales</taxon>
        <taxon>Lysobacteraceae</taxon>
        <taxon>Stenotrophomonas</taxon>
    </lineage>
</organism>
<dbReference type="RefSeq" id="WP_057505012.1">
    <property type="nucleotide sequence ID" value="NZ_LDJG01000002.1"/>
</dbReference>
<proteinExistence type="predicted"/>
<feature type="chain" id="PRO_5045281362" evidence="2">
    <location>
        <begin position="26"/>
        <end position="129"/>
    </location>
</feature>
<dbReference type="Proteomes" id="UP000050902">
    <property type="component" value="Unassembled WGS sequence"/>
</dbReference>
<dbReference type="EMBL" id="LDJG01000002">
    <property type="protein sequence ID" value="KRG60552.1"/>
    <property type="molecule type" value="Genomic_DNA"/>
</dbReference>
<keyword evidence="4" id="KW-1185">Reference proteome</keyword>
<dbReference type="Gene3D" id="3.30.1450.10">
    <property type="match status" value="1"/>
</dbReference>
<accession>A0ABR5NP33</accession>
<evidence type="ECO:0000313" key="3">
    <source>
        <dbReference type="EMBL" id="KRG60552.1"/>
    </source>
</evidence>
<evidence type="ECO:0000313" key="4">
    <source>
        <dbReference type="Proteomes" id="UP000050902"/>
    </source>
</evidence>
<comment type="caution">
    <text evidence="3">The sequence shown here is derived from an EMBL/GenBank/DDBJ whole genome shotgun (WGS) entry which is preliminary data.</text>
</comment>
<keyword evidence="1 2" id="KW-0732">Signal</keyword>